<evidence type="ECO:0000256" key="2">
    <source>
        <dbReference type="ARBA" id="ARBA00023125"/>
    </source>
</evidence>
<dbReference type="Proteomes" id="UP000546031">
    <property type="component" value="Unassembled WGS sequence"/>
</dbReference>
<evidence type="ECO:0000256" key="3">
    <source>
        <dbReference type="ARBA" id="ARBA00023163"/>
    </source>
</evidence>
<keyword evidence="3" id="KW-0804">Transcription</keyword>
<gene>
    <name evidence="5" type="ORF">HUO12_00990</name>
</gene>
<proteinExistence type="predicted"/>
<dbReference type="Gene3D" id="2.60.120.10">
    <property type="entry name" value="Jelly Rolls"/>
    <property type="match status" value="1"/>
</dbReference>
<comment type="caution">
    <text evidence="5">The sequence shown here is derived from an EMBL/GenBank/DDBJ whole genome shotgun (WGS) entry which is preliminary data.</text>
</comment>
<dbReference type="PROSITE" id="PS51063">
    <property type="entry name" value="HTH_CRP_2"/>
    <property type="match status" value="1"/>
</dbReference>
<dbReference type="InterPro" id="IPR014710">
    <property type="entry name" value="RmlC-like_jellyroll"/>
</dbReference>
<dbReference type="RefSeq" id="WP_176271832.1">
    <property type="nucleotide sequence ID" value="NZ_JABWTA010000001.1"/>
</dbReference>
<dbReference type="SUPFAM" id="SSF46785">
    <property type="entry name" value="Winged helix' DNA-binding domain"/>
    <property type="match status" value="1"/>
</dbReference>
<dbReference type="EMBL" id="JABWTA010000001">
    <property type="protein sequence ID" value="NVE93466.1"/>
    <property type="molecule type" value="Genomic_DNA"/>
</dbReference>
<protein>
    <submittedName>
        <fullName evidence="5">Helix-turn-helix domain-containing protein</fullName>
    </submittedName>
</protein>
<name>A0A850H998_9SPHN</name>
<reference evidence="5 6" key="1">
    <citation type="submission" date="2020-06" db="EMBL/GenBank/DDBJ databases">
        <title>Altererythrobacter lutimaris sp. nov., a marine bacterium isolated from a tidal flat.</title>
        <authorList>
            <person name="Kim D."/>
            <person name="Yoo Y."/>
            <person name="Kim J.-J."/>
        </authorList>
    </citation>
    <scope>NUCLEOTIDE SEQUENCE [LARGE SCALE GENOMIC DNA]</scope>
    <source>
        <strain evidence="5 6">JGD-16</strain>
    </source>
</reference>
<evidence type="ECO:0000313" key="6">
    <source>
        <dbReference type="Proteomes" id="UP000546031"/>
    </source>
</evidence>
<dbReference type="Gene3D" id="1.10.10.10">
    <property type="entry name" value="Winged helix-like DNA-binding domain superfamily/Winged helix DNA-binding domain"/>
    <property type="match status" value="1"/>
</dbReference>
<accession>A0A850H998</accession>
<dbReference type="GO" id="GO:0003677">
    <property type="term" value="F:DNA binding"/>
    <property type="evidence" value="ECO:0007669"/>
    <property type="project" value="UniProtKB-KW"/>
</dbReference>
<dbReference type="CDD" id="cd00038">
    <property type="entry name" value="CAP_ED"/>
    <property type="match status" value="1"/>
</dbReference>
<dbReference type="PROSITE" id="PS00042">
    <property type="entry name" value="HTH_CRP_1"/>
    <property type="match status" value="1"/>
</dbReference>
<organism evidence="5 6">
    <name type="scientific">Altererythrobacter lutimaris</name>
    <dbReference type="NCBI Taxonomy" id="2743979"/>
    <lineage>
        <taxon>Bacteria</taxon>
        <taxon>Pseudomonadati</taxon>
        <taxon>Pseudomonadota</taxon>
        <taxon>Alphaproteobacteria</taxon>
        <taxon>Sphingomonadales</taxon>
        <taxon>Erythrobacteraceae</taxon>
        <taxon>Altererythrobacter</taxon>
    </lineage>
</organism>
<feature type="domain" description="HTH crp-type" evidence="4">
    <location>
        <begin position="145"/>
        <end position="219"/>
    </location>
</feature>
<dbReference type="AlphaFoldDB" id="A0A850H998"/>
<sequence length="261" mass="28416">MDKQTVFQTFMRSIFGQDPGGVLGTQLVHLSELVSVEPGQAARLDLRQDRVVYIARGATKLAALASHEREQIVAFQFAGDLVSIPRAEMHHYTVSALTSTTLLVFPAGQFLDCISRENDASRVVIERLRGALHRCRDKTVALGQKNALERVSSFLLAMAERVGGAELNSCTLELPMSRREIGDSLGLTIETVSRQFSALRDIGLIATRGRAQVSLLDLQKLTAISGRCADTHVRNEKNPVFDSDQGRAQSAELAALTTGGK</sequence>
<dbReference type="InterPro" id="IPR036390">
    <property type="entry name" value="WH_DNA-bd_sf"/>
</dbReference>
<dbReference type="InterPro" id="IPR012318">
    <property type="entry name" value="HTH_CRP"/>
</dbReference>
<dbReference type="FunFam" id="1.10.10.10:FF:000028">
    <property type="entry name" value="Fumarate/nitrate reduction transcriptional regulator Fnr"/>
    <property type="match status" value="1"/>
</dbReference>
<dbReference type="PRINTS" id="PR00034">
    <property type="entry name" value="HTHCRP"/>
</dbReference>
<dbReference type="Pfam" id="PF13545">
    <property type="entry name" value="HTH_Crp_2"/>
    <property type="match status" value="1"/>
</dbReference>
<evidence type="ECO:0000313" key="5">
    <source>
        <dbReference type="EMBL" id="NVE93466.1"/>
    </source>
</evidence>
<keyword evidence="6" id="KW-1185">Reference proteome</keyword>
<evidence type="ECO:0000256" key="1">
    <source>
        <dbReference type="ARBA" id="ARBA00023015"/>
    </source>
</evidence>
<dbReference type="InterPro" id="IPR036388">
    <property type="entry name" value="WH-like_DNA-bd_sf"/>
</dbReference>
<dbReference type="InterPro" id="IPR018490">
    <property type="entry name" value="cNMP-bd_dom_sf"/>
</dbReference>
<dbReference type="SMART" id="SM00419">
    <property type="entry name" value="HTH_CRP"/>
    <property type="match status" value="1"/>
</dbReference>
<keyword evidence="2" id="KW-0238">DNA-binding</keyword>
<evidence type="ECO:0000259" key="4">
    <source>
        <dbReference type="PROSITE" id="PS51063"/>
    </source>
</evidence>
<dbReference type="InterPro" id="IPR018335">
    <property type="entry name" value="Tscrpt_reg_HTH_Crp-type_CS"/>
</dbReference>
<dbReference type="SUPFAM" id="SSF51206">
    <property type="entry name" value="cAMP-binding domain-like"/>
    <property type="match status" value="1"/>
</dbReference>
<dbReference type="InterPro" id="IPR000595">
    <property type="entry name" value="cNMP-bd_dom"/>
</dbReference>
<keyword evidence="1" id="KW-0805">Transcription regulation</keyword>
<dbReference type="CDD" id="cd00092">
    <property type="entry name" value="HTH_CRP"/>
    <property type="match status" value="1"/>
</dbReference>
<dbReference type="GO" id="GO:0003700">
    <property type="term" value="F:DNA-binding transcription factor activity"/>
    <property type="evidence" value="ECO:0007669"/>
    <property type="project" value="InterPro"/>
</dbReference>